<evidence type="ECO:0000313" key="2">
    <source>
        <dbReference type="EMBL" id="KAF2704547.1"/>
    </source>
</evidence>
<organism evidence="2 3">
    <name type="scientific">Pleomassaria siparia CBS 279.74</name>
    <dbReference type="NCBI Taxonomy" id="1314801"/>
    <lineage>
        <taxon>Eukaryota</taxon>
        <taxon>Fungi</taxon>
        <taxon>Dikarya</taxon>
        <taxon>Ascomycota</taxon>
        <taxon>Pezizomycotina</taxon>
        <taxon>Dothideomycetes</taxon>
        <taxon>Pleosporomycetidae</taxon>
        <taxon>Pleosporales</taxon>
        <taxon>Pleomassariaceae</taxon>
        <taxon>Pleomassaria</taxon>
    </lineage>
</organism>
<protein>
    <submittedName>
        <fullName evidence="2">Uncharacterized protein</fullName>
    </submittedName>
</protein>
<dbReference type="AlphaFoldDB" id="A0A6G1JWK1"/>
<gene>
    <name evidence="2" type="ORF">K504DRAFT_461310</name>
</gene>
<accession>A0A6G1JWK1</accession>
<evidence type="ECO:0000313" key="3">
    <source>
        <dbReference type="Proteomes" id="UP000799428"/>
    </source>
</evidence>
<reference evidence="2" key="1">
    <citation type="journal article" date="2020" name="Stud. Mycol.">
        <title>101 Dothideomycetes genomes: a test case for predicting lifestyles and emergence of pathogens.</title>
        <authorList>
            <person name="Haridas S."/>
            <person name="Albert R."/>
            <person name="Binder M."/>
            <person name="Bloem J."/>
            <person name="Labutti K."/>
            <person name="Salamov A."/>
            <person name="Andreopoulos B."/>
            <person name="Baker S."/>
            <person name="Barry K."/>
            <person name="Bills G."/>
            <person name="Bluhm B."/>
            <person name="Cannon C."/>
            <person name="Castanera R."/>
            <person name="Culley D."/>
            <person name="Daum C."/>
            <person name="Ezra D."/>
            <person name="Gonzalez J."/>
            <person name="Henrissat B."/>
            <person name="Kuo A."/>
            <person name="Liang C."/>
            <person name="Lipzen A."/>
            <person name="Lutzoni F."/>
            <person name="Magnuson J."/>
            <person name="Mondo S."/>
            <person name="Nolan M."/>
            <person name="Ohm R."/>
            <person name="Pangilinan J."/>
            <person name="Park H.-J."/>
            <person name="Ramirez L."/>
            <person name="Alfaro M."/>
            <person name="Sun H."/>
            <person name="Tritt A."/>
            <person name="Yoshinaga Y."/>
            <person name="Zwiers L.-H."/>
            <person name="Turgeon B."/>
            <person name="Goodwin S."/>
            <person name="Spatafora J."/>
            <person name="Crous P."/>
            <person name="Grigoriev I."/>
        </authorList>
    </citation>
    <scope>NUCLEOTIDE SEQUENCE</scope>
    <source>
        <strain evidence="2">CBS 279.74</strain>
    </source>
</reference>
<feature type="compositionally biased region" description="Basic residues" evidence="1">
    <location>
        <begin position="62"/>
        <end position="75"/>
    </location>
</feature>
<dbReference type="EMBL" id="MU005782">
    <property type="protein sequence ID" value="KAF2704547.1"/>
    <property type="molecule type" value="Genomic_DNA"/>
</dbReference>
<proteinExistence type="predicted"/>
<evidence type="ECO:0000256" key="1">
    <source>
        <dbReference type="SAM" id="MobiDB-lite"/>
    </source>
</evidence>
<keyword evidence="3" id="KW-1185">Reference proteome</keyword>
<name>A0A6G1JWK1_9PLEO</name>
<feature type="region of interest" description="Disordered" evidence="1">
    <location>
        <begin position="50"/>
        <end position="83"/>
    </location>
</feature>
<dbReference type="Proteomes" id="UP000799428">
    <property type="component" value="Unassembled WGS sequence"/>
</dbReference>
<sequence>MYMHSAYSLSPSSLAPTIRTDDVYSKTEPNYRVDPVPPLRLLCIHTTVNPINNAGENTTNKKEKKKRKEKKRKEKKMWNQVSSSEREYPISAGECVRACVRCNI</sequence>